<name>A0A9P9YV88_9MUSC</name>
<evidence type="ECO:0000313" key="3">
    <source>
        <dbReference type="EMBL" id="KAI8043515.1"/>
    </source>
</evidence>
<gene>
    <name evidence="3" type="ORF">M5D96_004847</name>
</gene>
<evidence type="ECO:0000313" key="4">
    <source>
        <dbReference type="Proteomes" id="UP001059596"/>
    </source>
</evidence>
<evidence type="ECO:0000256" key="2">
    <source>
        <dbReference type="SAM" id="SignalP"/>
    </source>
</evidence>
<feature type="compositionally biased region" description="Polar residues" evidence="1">
    <location>
        <begin position="45"/>
        <end position="64"/>
    </location>
</feature>
<comment type="caution">
    <text evidence="3">The sequence shown here is derived from an EMBL/GenBank/DDBJ whole genome shotgun (WGS) entry which is preliminary data.</text>
</comment>
<reference evidence="3" key="1">
    <citation type="journal article" date="2023" name="Genome Biol. Evol.">
        <title>Long-read-based Genome Assembly of Drosophila gunungcola Reveals Fewer Chemosensory Genes in Flower-breeding Species.</title>
        <authorList>
            <person name="Negi A."/>
            <person name="Liao B.Y."/>
            <person name="Yeh S.D."/>
        </authorList>
    </citation>
    <scope>NUCLEOTIDE SEQUENCE</scope>
    <source>
        <strain evidence="3">Sukarami</strain>
    </source>
</reference>
<dbReference type="Proteomes" id="UP001059596">
    <property type="component" value="Unassembled WGS sequence"/>
</dbReference>
<protein>
    <recommendedName>
        <fullName evidence="5">Epidermal growth factor receptor</fullName>
    </recommendedName>
</protein>
<feature type="region of interest" description="Disordered" evidence="1">
    <location>
        <begin position="12"/>
        <end position="64"/>
    </location>
</feature>
<keyword evidence="2" id="KW-0732">Signal</keyword>
<feature type="signal peptide" evidence="2">
    <location>
        <begin position="1"/>
        <end position="18"/>
    </location>
</feature>
<evidence type="ECO:0008006" key="5">
    <source>
        <dbReference type="Google" id="ProtNLM"/>
    </source>
</evidence>
<evidence type="ECO:0000256" key="1">
    <source>
        <dbReference type="SAM" id="MobiDB-lite"/>
    </source>
</evidence>
<organism evidence="3 4">
    <name type="scientific">Drosophila gunungcola</name>
    <name type="common">fruit fly</name>
    <dbReference type="NCBI Taxonomy" id="103775"/>
    <lineage>
        <taxon>Eukaryota</taxon>
        <taxon>Metazoa</taxon>
        <taxon>Ecdysozoa</taxon>
        <taxon>Arthropoda</taxon>
        <taxon>Hexapoda</taxon>
        <taxon>Insecta</taxon>
        <taxon>Pterygota</taxon>
        <taxon>Neoptera</taxon>
        <taxon>Endopterygota</taxon>
        <taxon>Diptera</taxon>
        <taxon>Brachycera</taxon>
        <taxon>Muscomorpha</taxon>
        <taxon>Ephydroidea</taxon>
        <taxon>Drosophilidae</taxon>
        <taxon>Drosophila</taxon>
        <taxon>Sophophora</taxon>
    </lineage>
</organism>
<sequence>MWLLLLFCPPAAAPPSSALVHPDSCTRSGSQMRSMYSDPDPKSGIRNSSGYRSSCVQRPSVVSV</sequence>
<feature type="chain" id="PRO_5040127721" description="Epidermal growth factor receptor" evidence="2">
    <location>
        <begin position="19"/>
        <end position="64"/>
    </location>
</feature>
<dbReference type="AlphaFoldDB" id="A0A9P9YV88"/>
<accession>A0A9P9YV88</accession>
<feature type="compositionally biased region" description="Polar residues" evidence="1">
    <location>
        <begin position="25"/>
        <end position="34"/>
    </location>
</feature>
<proteinExistence type="predicted"/>
<dbReference type="EMBL" id="JAMKOV010000002">
    <property type="protein sequence ID" value="KAI8043515.1"/>
    <property type="molecule type" value="Genomic_DNA"/>
</dbReference>
<keyword evidence="4" id="KW-1185">Reference proteome</keyword>